<protein>
    <submittedName>
        <fullName evidence="3">T9SS type B sorting domain-containing protein</fullName>
    </submittedName>
</protein>
<dbReference type="NCBIfam" id="TIGR04131">
    <property type="entry name" value="Bac_Flav_CTERM"/>
    <property type="match status" value="1"/>
</dbReference>
<keyword evidence="4" id="KW-1185">Reference proteome</keyword>
<evidence type="ECO:0000313" key="4">
    <source>
        <dbReference type="Proteomes" id="UP000289455"/>
    </source>
</evidence>
<evidence type="ECO:0000313" key="3">
    <source>
        <dbReference type="EMBL" id="RXK52634.1"/>
    </source>
</evidence>
<sequence length="1510" mass="164573">MCSKLSPEKESVRFHLFNGLFYQALLVLVLMLLFEPCCVQAKKFDSSIELKKDLSAFSNIPHELNDHRKVRSVGTATRIKIVGDTTQVAGTTQTITLLALDDNGNVDISFNQSLNLIFMGAEANILIDSSEYVSNSTIYNYTFKPKVSGNEFGVFFFTDQFENGKLDLNLQLFKSGLNYIYVEELGNSLQCLGTDRLLVNVKSDTYRQIYLQGDIIQFNRIPFQGKYTATVYDSYFNVIKDFNAKYMPVSFSLNGLNGTLVFTGNRNVLNDSTDFVNGVADLCKLGLTYSGKVVSTGATYLTSSFNSSTIFTGRIYIYGGKAEKIQITSNNSSSISRVSNSNFPIKLSVEDVDKNPAAFSLNGTWQSATRKVVFKANARQAITGQLPKIVLRNIGDQVQCNISLYGDINTFGQGNLFYFPETFRIGATMELADGSFISTDSSSAYELQVTITPGAVSSFELKLQSPQTSGVPFTGTNTLTAYDAFKNVVTNYNASVNSNNINMSISNLTGTSSFSNGRTVLNRSTDFVNGVANLTSLGIQFLGNEGSGTFTFSKQTGNISVSASMVILSGDRDGDGLNDTYERGGNPLSLQDIDSDGDGIPDYLDTDSDKDGISDKMELGNDADGDGIHNYLDTDSDNDGISDLVEKNIDTDGDGIANYQDLDSDNDGILDAIEGEGDLDGDGIPNYIDSDSDGDGIQDVWEVTDRIRGTLDDNWDGKLDKNGLFPDANGNGLADFLETGFGGKAAPRTDTDGDGVPDYLDLDSDGDSIMDQMERTSDPDGDGIPNYRDLDSDGDWLGDSDERDGDNDLDGKPNYLDDDSDQDGIPDAWEGKNKCATCQFLQDEKGDGWDDRGQYRVVIDTDGDGQADYLDGDSDNDTIPDSVELGADRDGDEKPNFRDLDSDDDGLPDEREVGADVFIPRDTDADGIADFEDADSDNDGLLDQIEIGSNPLQPKDFDQDGIPDYIDSDADGDGILDIYEVGKNPILPLDSDFDGSPDYLDLDSDNDGIKDAIEKGMGIIPVDSDGDGRPDFIDLDSDSDGIPDQKEAGKNTSIPVDTDGDGIANYLDLDSDDDGRVDSLEAGYDPNYPWDADGDGLFDFEDIDSDNDLILDKIEFGLNPSIPLDTDSDGFYDYIDRDSDNDGIPDKVEVGSNSILPRDTDQDGLPDYRDVDSDGDLISDAIEAGPDPIHPTDTDSDGIFNYLDVDSDNDGYSDFQERGKGLIPIDFDLDGLADYIDMDSDNDRISDKIETQPLNQAKATDTDQDGMPDYQDLDADNDTILDSIELGPNVNQPVDTDQDGIPDFRDLDADGDGILDEMEVGPNPIQPIDSDKDGKPDYQDIDSDNNGINDRDEVGSDPLNPLDTDGDGIYNFQDSDDDGDGLSDKLENDVNYGGLADCDQDGIPNQLDKDICDTYLTNGFSPNGDGINDTFVIPGILSLPNHHLTIFNRWGGIVYETDNYQNDWDGTNKSLSSLMVQDGRVVDGIYFYIINFVDGRPSISSYLFVNRLSK</sequence>
<feature type="region of interest" description="Disordered" evidence="1">
    <location>
        <begin position="744"/>
        <end position="828"/>
    </location>
</feature>
<comment type="caution">
    <text evidence="3">The sequence shown here is derived from an EMBL/GenBank/DDBJ whole genome shotgun (WGS) entry which is preliminary data.</text>
</comment>
<feature type="region of interest" description="Disordered" evidence="1">
    <location>
        <begin position="862"/>
        <end position="910"/>
    </location>
</feature>
<feature type="region of interest" description="Disordered" evidence="1">
    <location>
        <begin position="1038"/>
        <end position="1059"/>
    </location>
</feature>
<proteinExistence type="predicted"/>
<dbReference type="InterPro" id="IPR028974">
    <property type="entry name" value="TSP_type-3_rpt"/>
</dbReference>
<name>A0A4Q1C2Y0_9BACT</name>
<dbReference type="InterPro" id="IPR018247">
    <property type="entry name" value="EF_Hand_1_Ca_BS"/>
</dbReference>
<feature type="compositionally biased region" description="Basic and acidic residues" evidence="1">
    <location>
        <begin position="1329"/>
        <end position="1338"/>
    </location>
</feature>
<dbReference type="Gene3D" id="4.10.1080.10">
    <property type="entry name" value="TSP type-3 repeat"/>
    <property type="match status" value="6"/>
</dbReference>
<keyword evidence="2" id="KW-0472">Membrane</keyword>
<dbReference type="OrthoDB" id="934118at2"/>
<feature type="compositionally biased region" description="Basic and acidic residues" evidence="1">
    <location>
        <begin position="886"/>
        <end position="900"/>
    </location>
</feature>
<feature type="compositionally biased region" description="Acidic residues" evidence="1">
    <location>
        <begin position="862"/>
        <end position="878"/>
    </location>
</feature>
<dbReference type="InterPro" id="IPR026341">
    <property type="entry name" value="T9SS_type_B"/>
</dbReference>
<dbReference type="PANTHER" id="PTHR10199">
    <property type="entry name" value="THROMBOSPONDIN"/>
    <property type="match status" value="1"/>
</dbReference>
<dbReference type="EMBL" id="SDHY01000001">
    <property type="protein sequence ID" value="RXK52634.1"/>
    <property type="molecule type" value="Genomic_DNA"/>
</dbReference>
<gene>
    <name evidence="3" type="ORF">ESB04_03010</name>
</gene>
<feature type="compositionally biased region" description="Acidic residues" evidence="1">
    <location>
        <begin position="1262"/>
        <end position="1279"/>
    </location>
</feature>
<dbReference type="SUPFAM" id="SSF103647">
    <property type="entry name" value="TSP type-3 repeat"/>
    <property type="match status" value="6"/>
</dbReference>
<keyword evidence="2" id="KW-1133">Transmembrane helix</keyword>
<evidence type="ECO:0000256" key="1">
    <source>
        <dbReference type="SAM" id="MobiDB-lite"/>
    </source>
</evidence>
<organism evidence="3 4">
    <name type="scientific">Aquirufa rosea</name>
    <dbReference type="NCBI Taxonomy" id="2509241"/>
    <lineage>
        <taxon>Bacteria</taxon>
        <taxon>Pseudomonadati</taxon>
        <taxon>Bacteroidota</taxon>
        <taxon>Cytophagia</taxon>
        <taxon>Cytophagales</taxon>
        <taxon>Flectobacillaceae</taxon>
        <taxon>Aquirufa</taxon>
    </lineage>
</organism>
<evidence type="ECO:0000256" key="2">
    <source>
        <dbReference type="SAM" id="Phobius"/>
    </source>
</evidence>
<dbReference type="Proteomes" id="UP000289455">
    <property type="component" value="Unassembled WGS sequence"/>
</dbReference>
<feature type="compositionally biased region" description="Acidic residues" evidence="1">
    <location>
        <begin position="792"/>
        <end position="808"/>
    </location>
</feature>
<dbReference type="PROSITE" id="PS00018">
    <property type="entry name" value="EF_HAND_1"/>
    <property type="match status" value="1"/>
</dbReference>
<feature type="region of interest" description="Disordered" evidence="1">
    <location>
        <begin position="1247"/>
        <end position="1386"/>
    </location>
</feature>
<accession>A0A4Q1C2Y0</accession>
<keyword evidence="2" id="KW-0812">Transmembrane</keyword>
<dbReference type="PANTHER" id="PTHR10199:SF119">
    <property type="entry name" value="RE20510P"/>
    <property type="match status" value="1"/>
</dbReference>
<feature type="compositionally biased region" description="Acidic residues" evidence="1">
    <location>
        <begin position="1309"/>
        <end position="1319"/>
    </location>
</feature>
<feature type="compositionally biased region" description="Acidic residues" evidence="1">
    <location>
        <begin position="752"/>
        <end position="768"/>
    </location>
</feature>
<dbReference type="Pfam" id="PF13585">
    <property type="entry name" value="CHU_C"/>
    <property type="match status" value="1"/>
</dbReference>
<reference evidence="3 4" key="1">
    <citation type="submission" date="2019-01" db="EMBL/GenBank/DDBJ databases">
        <title>Cytophagaceae bacterium strain CAR-16.</title>
        <authorList>
            <person name="Chen W.-M."/>
        </authorList>
    </citation>
    <scope>NUCLEOTIDE SEQUENCE [LARGE SCALE GENOMIC DNA]</scope>
    <source>
        <strain evidence="3 4">CAR-16</strain>
    </source>
</reference>
<feature type="transmembrane region" description="Helical" evidence="2">
    <location>
        <begin position="12"/>
        <end position="34"/>
    </location>
</feature>
<dbReference type="RefSeq" id="WP_129026104.1">
    <property type="nucleotide sequence ID" value="NZ_SDHY01000001.1"/>
</dbReference>
<dbReference type="GO" id="GO:0005509">
    <property type="term" value="F:calcium ion binding"/>
    <property type="evidence" value="ECO:0007669"/>
    <property type="project" value="InterPro"/>
</dbReference>